<dbReference type="InterPro" id="IPR056924">
    <property type="entry name" value="SH3_Tf2-1"/>
</dbReference>
<feature type="domain" description="CCHC-type" evidence="2">
    <location>
        <begin position="74"/>
        <end position="90"/>
    </location>
</feature>
<feature type="compositionally biased region" description="Low complexity" evidence="1">
    <location>
        <begin position="15"/>
        <end position="27"/>
    </location>
</feature>
<dbReference type="SMART" id="SM00343">
    <property type="entry name" value="ZnF_C2HC"/>
    <property type="match status" value="2"/>
</dbReference>
<dbReference type="InterPro" id="IPR001878">
    <property type="entry name" value="Znf_CCHC"/>
</dbReference>
<keyword evidence="3" id="KW-1185">Reference proteome</keyword>
<dbReference type="PANTHER" id="PTHR46148">
    <property type="entry name" value="CHROMO DOMAIN-CONTAINING PROTEIN"/>
    <property type="match status" value="1"/>
</dbReference>
<dbReference type="Gene3D" id="4.10.60.10">
    <property type="entry name" value="Zinc finger, CCHC-type"/>
    <property type="match status" value="1"/>
</dbReference>
<dbReference type="RefSeq" id="XP_071909705.1">
    <property type="nucleotide sequence ID" value="XM_072053604.1"/>
</dbReference>
<name>A0ABM4UR00_COFAR</name>
<proteinExistence type="predicted"/>
<organism evidence="3 4">
    <name type="scientific">Coffea arabica</name>
    <name type="common">Arabian coffee</name>
    <dbReference type="NCBI Taxonomy" id="13443"/>
    <lineage>
        <taxon>Eukaryota</taxon>
        <taxon>Viridiplantae</taxon>
        <taxon>Streptophyta</taxon>
        <taxon>Embryophyta</taxon>
        <taxon>Tracheophyta</taxon>
        <taxon>Spermatophyta</taxon>
        <taxon>Magnoliopsida</taxon>
        <taxon>eudicotyledons</taxon>
        <taxon>Gunneridae</taxon>
        <taxon>Pentapetalae</taxon>
        <taxon>asterids</taxon>
        <taxon>lamiids</taxon>
        <taxon>Gentianales</taxon>
        <taxon>Rubiaceae</taxon>
        <taxon>Ixoroideae</taxon>
        <taxon>Gardenieae complex</taxon>
        <taxon>Bertiereae - Coffeeae clade</taxon>
        <taxon>Coffeeae</taxon>
        <taxon>Coffea</taxon>
    </lineage>
</organism>
<dbReference type="InterPro" id="IPR036875">
    <property type="entry name" value="Znf_CCHC_sf"/>
</dbReference>
<dbReference type="Pfam" id="PF24626">
    <property type="entry name" value="SH3_Tf2-1"/>
    <property type="match status" value="1"/>
</dbReference>
<accession>A0ABM4UR00</accession>
<dbReference type="Proteomes" id="UP001652660">
    <property type="component" value="Chromosome 6c"/>
</dbReference>
<dbReference type="SUPFAM" id="SSF57756">
    <property type="entry name" value="Retrovirus zinc finger-like domains"/>
    <property type="match status" value="1"/>
</dbReference>
<sequence>MAPAKSSRGAGGGRFSSTSRGSAPRGGAQRGGQSGRGQGRGIPQGGQTSTPRVTCGYCGKPNHTEDECWRKARKCLRCGSMDHQISNCPLISDTQLTARSNPKPTNAGGTRSRVLARVYSLDQQTVPEPTEVVEGMDWLVHYHARVNCRMKVVEFCIPGEATLKLDMRGMIASSALISGIRARKLLSRGAHGYLAFLINTPGEKVKLEDMPVISEYPDVFPEELESLPPEREIEFKVDLVPGTTPISKIPYRMAPAELKEKANVVADALSRKAQLASSIVGEWSLLEDVCEWRPRLEPKKVIFGNIEVKSALMERIKEGQVKDPIMQKWVEKVKKGELPNFNLSPDGILKFRNRVVVPRDEELKREIFEESHLSKYTVHPGNNKIYHSSIQMAPYEALYGRRCRSPIHWDEVGERKIIDPATIPWVEEAYERVKVIRQRLQTAQSRQKSYADHRRKDLEFEIGDKVFLRITPLKGKIRAGKGKKLQPRYIGLFNVLQRIGKVAYRLELPTSLSRIHDVFHVSLLKKYHPDPTHILPPEDVELDESLTYEERPVQILDRKS</sequence>
<evidence type="ECO:0000313" key="3">
    <source>
        <dbReference type="Proteomes" id="UP001652660"/>
    </source>
</evidence>
<reference evidence="4" key="1">
    <citation type="submission" date="2025-08" db="UniProtKB">
        <authorList>
            <consortium name="RefSeq"/>
        </authorList>
    </citation>
    <scope>IDENTIFICATION</scope>
    <source>
        <tissue evidence="4">Leaves</tissue>
    </source>
</reference>
<gene>
    <name evidence="4" type="primary">LOC113693497</name>
</gene>
<evidence type="ECO:0000313" key="4">
    <source>
        <dbReference type="RefSeq" id="XP_071909705.1"/>
    </source>
</evidence>
<protein>
    <recommendedName>
        <fullName evidence="2">CCHC-type domain-containing protein</fullName>
    </recommendedName>
</protein>
<dbReference type="PANTHER" id="PTHR46148:SF60">
    <property type="entry name" value="CHROMO DOMAIN-CONTAINING PROTEIN"/>
    <property type="match status" value="1"/>
</dbReference>
<feature type="compositionally biased region" description="Gly residues" evidence="1">
    <location>
        <begin position="28"/>
        <end position="44"/>
    </location>
</feature>
<dbReference type="GeneID" id="113693497"/>
<feature type="domain" description="CCHC-type" evidence="2">
    <location>
        <begin position="54"/>
        <end position="70"/>
    </location>
</feature>
<evidence type="ECO:0000259" key="2">
    <source>
        <dbReference type="SMART" id="SM00343"/>
    </source>
</evidence>
<evidence type="ECO:0000256" key="1">
    <source>
        <dbReference type="SAM" id="MobiDB-lite"/>
    </source>
</evidence>
<feature type="region of interest" description="Disordered" evidence="1">
    <location>
        <begin position="1"/>
        <end position="54"/>
    </location>
</feature>